<proteinExistence type="inferred from homology"/>
<dbReference type="STRING" id="1798683.A3C90_00520"/>
<dbReference type="InterPro" id="IPR015424">
    <property type="entry name" value="PyrdxlP-dep_Trfase"/>
</dbReference>
<dbReference type="EMBL" id="MFQE01000036">
    <property type="protein sequence ID" value="OGH71090.1"/>
    <property type="molecule type" value="Genomic_DNA"/>
</dbReference>
<dbReference type="Gene3D" id="3.90.1150.10">
    <property type="entry name" value="Aspartate Aminotransferase, domain 1"/>
    <property type="match status" value="1"/>
</dbReference>
<dbReference type="PANTHER" id="PTHR11808:SF80">
    <property type="entry name" value="CYSTATHIONINE GAMMA-LYASE"/>
    <property type="match status" value="1"/>
</dbReference>
<organism evidence="4 5">
    <name type="scientific">Candidatus Magasanikbacteria bacterium RIFCSPHIGHO2_02_FULL_51_14</name>
    <dbReference type="NCBI Taxonomy" id="1798683"/>
    <lineage>
        <taxon>Bacteria</taxon>
        <taxon>Candidatus Magasanikiibacteriota</taxon>
    </lineage>
</organism>
<dbReference type="SUPFAM" id="SSF53383">
    <property type="entry name" value="PLP-dependent transferases"/>
    <property type="match status" value="1"/>
</dbReference>
<dbReference type="GO" id="GO:0019346">
    <property type="term" value="P:transsulfuration"/>
    <property type="evidence" value="ECO:0007669"/>
    <property type="project" value="InterPro"/>
</dbReference>
<dbReference type="InterPro" id="IPR000277">
    <property type="entry name" value="Cys/Met-Metab_PyrdxlP-dep_enz"/>
</dbReference>
<evidence type="ECO:0000256" key="3">
    <source>
        <dbReference type="RuleBase" id="RU362118"/>
    </source>
</evidence>
<evidence type="ECO:0000256" key="2">
    <source>
        <dbReference type="ARBA" id="ARBA00022898"/>
    </source>
</evidence>
<evidence type="ECO:0000313" key="5">
    <source>
        <dbReference type="Proteomes" id="UP000177457"/>
    </source>
</evidence>
<dbReference type="PANTHER" id="PTHR11808">
    <property type="entry name" value="TRANS-SULFURATION ENZYME FAMILY MEMBER"/>
    <property type="match status" value="1"/>
</dbReference>
<dbReference type="GO" id="GO:0016846">
    <property type="term" value="F:carbon-sulfur lyase activity"/>
    <property type="evidence" value="ECO:0007669"/>
    <property type="project" value="TreeGrafter"/>
</dbReference>
<dbReference type="InterPro" id="IPR015422">
    <property type="entry name" value="PyrdxlP-dep_Trfase_small"/>
</dbReference>
<name>A0A1F6MHT6_9BACT</name>
<comment type="cofactor">
    <cofactor evidence="1 3">
        <name>pyridoxal 5'-phosphate</name>
        <dbReference type="ChEBI" id="CHEBI:597326"/>
    </cofactor>
</comment>
<dbReference type="AlphaFoldDB" id="A0A1F6MHT6"/>
<dbReference type="Pfam" id="PF01053">
    <property type="entry name" value="Cys_Met_Meta_PP"/>
    <property type="match status" value="1"/>
</dbReference>
<dbReference type="Proteomes" id="UP000177457">
    <property type="component" value="Unassembled WGS sequence"/>
</dbReference>
<keyword evidence="2 3" id="KW-0663">Pyridoxal phosphate</keyword>
<accession>A0A1F6MHT6</accession>
<reference evidence="4 5" key="1">
    <citation type="journal article" date="2016" name="Nat. Commun.">
        <title>Thousands of microbial genomes shed light on interconnected biogeochemical processes in an aquifer system.</title>
        <authorList>
            <person name="Anantharaman K."/>
            <person name="Brown C.T."/>
            <person name="Hug L.A."/>
            <person name="Sharon I."/>
            <person name="Castelle C.J."/>
            <person name="Probst A.J."/>
            <person name="Thomas B.C."/>
            <person name="Singh A."/>
            <person name="Wilkins M.J."/>
            <person name="Karaoz U."/>
            <person name="Brodie E.L."/>
            <person name="Williams K.H."/>
            <person name="Hubbard S.S."/>
            <person name="Banfield J.F."/>
        </authorList>
    </citation>
    <scope>NUCLEOTIDE SEQUENCE [LARGE SCALE GENOMIC DNA]</scope>
</reference>
<evidence type="ECO:0008006" key="6">
    <source>
        <dbReference type="Google" id="ProtNLM"/>
    </source>
</evidence>
<evidence type="ECO:0000313" key="4">
    <source>
        <dbReference type="EMBL" id="OGH71090.1"/>
    </source>
</evidence>
<comment type="similarity">
    <text evidence="3">Belongs to the trans-sulfuration enzymes family.</text>
</comment>
<sequence>MGVENVWSVAEWLENNGGKVDLNVSPNPADREDERLMAKVFGVELPKIPYARYGTTVSLVGAEWFCRSVGAEELGFAARLTGSGMSAIQLALRAAGWGTIIAGKVLYGLTPEELNDLSATYGVPVHYVDSGNLEDIMSAVAAVEGKKTLFFETIGNGVPMPVLDLRGLLKEIWTREDVTLILDNTFATCALFNPFSPANCLARLTAELGNPACTFVYLESLSKYYRADVTRDPATGGVIMAPQKFMTERVDPRLMRGHVIATPALLTFPADLYGACKRVMLRLSTNAEAVAQFLSAHRRVGRENVWYPIEDNRGLFRDGMGGVLYFNVPGEERGVGARLFESHIPFRASFGHAESTHVDFGAFGKDPPGLIRLAVGVNETPEEVVENLEACLG</sequence>
<dbReference type="InterPro" id="IPR015421">
    <property type="entry name" value="PyrdxlP-dep_Trfase_major"/>
</dbReference>
<dbReference type="GO" id="GO:0030170">
    <property type="term" value="F:pyridoxal phosphate binding"/>
    <property type="evidence" value="ECO:0007669"/>
    <property type="project" value="InterPro"/>
</dbReference>
<dbReference type="Gene3D" id="3.40.640.10">
    <property type="entry name" value="Type I PLP-dependent aspartate aminotransferase-like (Major domain)"/>
    <property type="match status" value="1"/>
</dbReference>
<dbReference type="GO" id="GO:0005737">
    <property type="term" value="C:cytoplasm"/>
    <property type="evidence" value="ECO:0007669"/>
    <property type="project" value="TreeGrafter"/>
</dbReference>
<comment type="caution">
    <text evidence="4">The sequence shown here is derived from an EMBL/GenBank/DDBJ whole genome shotgun (WGS) entry which is preliminary data.</text>
</comment>
<protein>
    <recommendedName>
        <fullName evidence="6">Cystathionine beta-lyase</fullName>
    </recommendedName>
</protein>
<gene>
    <name evidence="4" type="ORF">A3C90_00520</name>
</gene>
<evidence type="ECO:0000256" key="1">
    <source>
        <dbReference type="ARBA" id="ARBA00001933"/>
    </source>
</evidence>